<dbReference type="Pfam" id="PF13421">
    <property type="entry name" value="Band_7_1"/>
    <property type="match status" value="1"/>
</dbReference>
<dbReference type="InterPro" id="IPR018649">
    <property type="entry name" value="SHOCT"/>
</dbReference>
<organism evidence="3 4">
    <name type="scientific">Leptospira jelokensis</name>
    <dbReference type="NCBI Taxonomy" id="2484931"/>
    <lineage>
        <taxon>Bacteria</taxon>
        <taxon>Pseudomonadati</taxon>
        <taxon>Spirochaetota</taxon>
        <taxon>Spirochaetia</taxon>
        <taxon>Leptospirales</taxon>
        <taxon>Leptospiraceae</taxon>
        <taxon>Leptospira</taxon>
    </lineage>
</organism>
<feature type="domain" description="SPFH" evidence="2">
    <location>
        <begin position="17"/>
        <end position="214"/>
    </location>
</feature>
<dbReference type="RefSeq" id="WP_135643154.1">
    <property type="nucleotide sequence ID" value="NZ_RQGH01000026.1"/>
</dbReference>
<sequence>MALIDRIKFEGNPSEIVWKYPSDEISTAGQLVVDENLEAIFFKEGKALDTFGPGTHTLKTGNIPILEALVNLPFGGKTPFTAEVYYVNKSIMALKWGTTTPIPLEDPKYKIVLNIRAFGDYKFRIKDSRSFLLNVVKGGNRTTNEAIDEFLKPNIVRGIGDFISEVILNNNTSVVEINKYRDESSTAGRVKLAPEFEKYGIDLTEFNVSSVNFDQNDPNYQRIQKIITDKFEIDMLGDKYQQKKMFDIGQAAAENEGQGGGAMGAGMGMGMGMNMAQMMGNMMNQGGGQNQTGGAAPAANDPAARIAKLKGLLDQGLISAEEFEAKKKEILSSL</sequence>
<evidence type="ECO:0000259" key="1">
    <source>
        <dbReference type="Pfam" id="PF09851"/>
    </source>
</evidence>
<dbReference type="Proteomes" id="UP000297567">
    <property type="component" value="Unassembled WGS sequence"/>
</dbReference>
<reference evidence="3" key="1">
    <citation type="journal article" date="2019" name="PLoS Negl. Trop. Dis.">
        <title>Revisiting the worldwide diversity of Leptospira species in the environment.</title>
        <authorList>
            <person name="Vincent A.T."/>
            <person name="Schiettekatte O."/>
            <person name="Bourhy P."/>
            <person name="Veyrier F.J."/>
            <person name="Picardeau M."/>
        </authorList>
    </citation>
    <scope>NUCLEOTIDE SEQUENCE [LARGE SCALE GENOMIC DNA]</scope>
    <source>
        <strain evidence="3">201702451</strain>
    </source>
</reference>
<evidence type="ECO:0000313" key="3">
    <source>
        <dbReference type="EMBL" id="TGL65335.1"/>
    </source>
</evidence>
<evidence type="ECO:0000259" key="2">
    <source>
        <dbReference type="Pfam" id="PF13421"/>
    </source>
</evidence>
<gene>
    <name evidence="3" type="ORF">EHQ62_12215</name>
</gene>
<name>A0A4Z0ZYQ9_9LEPT</name>
<dbReference type="EMBL" id="RQGH01000026">
    <property type="protein sequence ID" value="TGL65335.1"/>
    <property type="molecule type" value="Genomic_DNA"/>
</dbReference>
<accession>A0A4Z0ZYQ9</accession>
<dbReference type="AlphaFoldDB" id="A0A4Z0ZYQ9"/>
<proteinExistence type="predicted"/>
<dbReference type="InterPro" id="IPR033880">
    <property type="entry name" value="SPFH_YdjI"/>
</dbReference>
<feature type="domain" description="SHOCT" evidence="1">
    <location>
        <begin position="305"/>
        <end position="331"/>
    </location>
</feature>
<protein>
    <submittedName>
        <fullName evidence="3">SPFH domain-containing protein</fullName>
    </submittedName>
</protein>
<dbReference type="Pfam" id="PF09851">
    <property type="entry name" value="SHOCT"/>
    <property type="match status" value="1"/>
</dbReference>
<evidence type="ECO:0000313" key="4">
    <source>
        <dbReference type="Proteomes" id="UP000297567"/>
    </source>
</evidence>
<dbReference type="PANTHER" id="PTHR37826:SF2">
    <property type="entry name" value="ZINC-RIBBON DOMAIN-CONTAINING PROTEIN"/>
    <property type="match status" value="1"/>
</dbReference>
<dbReference type="CDD" id="cd03408">
    <property type="entry name" value="SPFH_like_u1"/>
    <property type="match status" value="1"/>
</dbReference>
<keyword evidence="4" id="KW-1185">Reference proteome</keyword>
<dbReference type="PANTHER" id="PTHR37826">
    <property type="entry name" value="FLOTILLIN BAND_7_5 DOMAIN PROTEIN"/>
    <property type="match status" value="1"/>
</dbReference>
<comment type="caution">
    <text evidence="3">The sequence shown here is derived from an EMBL/GenBank/DDBJ whole genome shotgun (WGS) entry which is preliminary data.</text>
</comment>